<dbReference type="GO" id="GO:0008171">
    <property type="term" value="F:O-methyltransferase activity"/>
    <property type="evidence" value="ECO:0007669"/>
    <property type="project" value="InterPro"/>
</dbReference>
<gene>
    <name evidence="7" type="ORF">ENW96_10310</name>
</gene>
<dbReference type="Gene3D" id="1.10.10.10">
    <property type="entry name" value="Winged helix-like DNA-binding domain superfamily/Winged helix DNA-binding domain"/>
    <property type="match status" value="1"/>
</dbReference>
<evidence type="ECO:0000313" key="7">
    <source>
        <dbReference type="EMBL" id="HGF34764.1"/>
    </source>
</evidence>
<evidence type="ECO:0000256" key="4">
    <source>
        <dbReference type="PIRSR" id="PIRSR005739-1"/>
    </source>
</evidence>
<organism evidence="7">
    <name type="scientific">Desulfobacca acetoxidans</name>
    <dbReference type="NCBI Taxonomy" id="60893"/>
    <lineage>
        <taxon>Bacteria</taxon>
        <taxon>Pseudomonadati</taxon>
        <taxon>Thermodesulfobacteriota</taxon>
        <taxon>Desulfobaccia</taxon>
        <taxon>Desulfobaccales</taxon>
        <taxon>Desulfobaccaceae</taxon>
        <taxon>Desulfobacca</taxon>
    </lineage>
</organism>
<reference evidence="7" key="1">
    <citation type="journal article" date="2020" name="mSystems">
        <title>Genome- and Community-Level Interaction Insights into Carbon Utilization and Element Cycling Functions of Hydrothermarchaeota in Hydrothermal Sediment.</title>
        <authorList>
            <person name="Zhou Z."/>
            <person name="Liu Y."/>
            <person name="Xu W."/>
            <person name="Pan J."/>
            <person name="Luo Z.H."/>
            <person name="Li M."/>
        </authorList>
    </citation>
    <scope>NUCLEOTIDE SEQUENCE [LARGE SCALE GENOMIC DNA]</scope>
    <source>
        <strain evidence="7">SpSt-897</strain>
    </source>
</reference>
<keyword evidence="2 7" id="KW-0808">Transferase</keyword>
<comment type="caution">
    <text evidence="7">The sequence shown here is derived from an EMBL/GenBank/DDBJ whole genome shotgun (WGS) entry which is preliminary data.</text>
</comment>
<dbReference type="InterPro" id="IPR012967">
    <property type="entry name" value="COMT_dimerisation"/>
</dbReference>
<proteinExistence type="predicted"/>
<evidence type="ECO:0000256" key="2">
    <source>
        <dbReference type="ARBA" id="ARBA00022679"/>
    </source>
</evidence>
<sequence length="344" mass="38290">MAKPSGTDFQELMDLVRGFRPAKIIMVATDLEMFDHLEEFRTVSEVAAAVKADSRAVGILLNALAALGVVVKEDERFRNGELSSRYLVRGKEEYRGAIVRHMHHTWWGWSELEDTVKRGHADMARSERWLDRVSEPEAEWVREFIWGMHAIARDLAPRVAALVDLAGVKRLLDLGGGPATYAIAFAQANPRLRATVFDLPQPIAIAKENIRRHGLNDRIDTLPGNFLEDSIGSGYDFIWISQILHSHTEEQCRLIIDKAVKAVNPGGQVVIQDFFLNDDRITPLEAAMFSVHMLAVTPGGRAYTHREVAAMMAAEGLGAVEYKTTSPQTGILIGRKQLAVSRAQ</sequence>
<dbReference type="Pfam" id="PF00891">
    <property type="entry name" value="Methyltransf_2"/>
    <property type="match status" value="1"/>
</dbReference>
<dbReference type="Pfam" id="PF08100">
    <property type="entry name" value="Dimerisation"/>
    <property type="match status" value="1"/>
</dbReference>
<feature type="domain" description="O-methyltransferase C-terminal" evidence="5">
    <location>
        <begin position="109"/>
        <end position="316"/>
    </location>
</feature>
<dbReference type="SUPFAM" id="SSF46785">
    <property type="entry name" value="Winged helix' DNA-binding domain"/>
    <property type="match status" value="1"/>
</dbReference>
<evidence type="ECO:0000259" key="5">
    <source>
        <dbReference type="Pfam" id="PF00891"/>
    </source>
</evidence>
<evidence type="ECO:0000259" key="6">
    <source>
        <dbReference type="Pfam" id="PF08100"/>
    </source>
</evidence>
<dbReference type="PANTHER" id="PTHR43712">
    <property type="entry name" value="PUTATIVE (AFU_ORTHOLOGUE AFUA_4G14580)-RELATED"/>
    <property type="match status" value="1"/>
</dbReference>
<dbReference type="InterPro" id="IPR036388">
    <property type="entry name" value="WH-like_DNA-bd_sf"/>
</dbReference>
<feature type="domain" description="O-methyltransferase dimerisation" evidence="6">
    <location>
        <begin position="13"/>
        <end position="88"/>
    </location>
</feature>
<dbReference type="PANTHER" id="PTHR43712:SF2">
    <property type="entry name" value="O-METHYLTRANSFERASE CICE"/>
    <property type="match status" value="1"/>
</dbReference>
<evidence type="ECO:0000256" key="1">
    <source>
        <dbReference type="ARBA" id="ARBA00022603"/>
    </source>
</evidence>
<feature type="active site" description="Proton acceptor" evidence="4">
    <location>
        <position position="245"/>
    </location>
</feature>
<dbReference type="InterPro" id="IPR016461">
    <property type="entry name" value="COMT-like"/>
</dbReference>
<accession>A0A7C3YZI4</accession>
<dbReference type="SUPFAM" id="SSF53335">
    <property type="entry name" value="S-adenosyl-L-methionine-dependent methyltransferases"/>
    <property type="match status" value="1"/>
</dbReference>
<dbReference type="PROSITE" id="PS51683">
    <property type="entry name" value="SAM_OMT_II"/>
    <property type="match status" value="1"/>
</dbReference>
<dbReference type="PIRSF" id="PIRSF005739">
    <property type="entry name" value="O-mtase"/>
    <property type="match status" value="1"/>
</dbReference>
<dbReference type="EMBL" id="DTMF01000254">
    <property type="protein sequence ID" value="HGF34764.1"/>
    <property type="molecule type" value="Genomic_DNA"/>
</dbReference>
<dbReference type="Gene3D" id="3.40.50.150">
    <property type="entry name" value="Vaccinia Virus protein VP39"/>
    <property type="match status" value="1"/>
</dbReference>
<dbReference type="InterPro" id="IPR029063">
    <property type="entry name" value="SAM-dependent_MTases_sf"/>
</dbReference>
<dbReference type="InterPro" id="IPR036390">
    <property type="entry name" value="WH_DNA-bd_sf"/>
</dbReference>
<dbReference type="InterPro" id="IPR001077">
    <property type="entry name" value="COMT_C"/>
</dbReference>
<dbReference type="GO" id="GO:0032259">
    <property type="term" value="P:methylation"/>
    <property type="evidence" value="ECO:0007669"/>
    <property type="project" value="UniProtKB-KW"/>
</dbReference>
<protein>
    <submittedName>
        <fullName evidence="7">Methyltransferase</fullName>
    </submittedName>
</protein>
<dbReference type="AlphaFoldDB" id="A0A7C3YZI4"/>
<dbReference type="CDD" id="cd02440">
    <property type="entry name" value="AdoMet_MTases"/>
    <property type="match status" value="1"/>
</dbReference>
<keyword evidence="3" id="KW-0949">S-adenosyl-L-methionine</keyword>
<name>A0A7C3YZI4_9BACT</name>
<evidence type="ECO:0000256" key="3">
    <source>
        <dbReference type="ARBA" id="ARBA00022691"/>
    </source>
</evidence>
<dbReference type="GO" id="GO:0046983">
    <property type="term" value="F:protein dimerization activity"/>
    <property type="evidence" value="ECO:0007669"/>
    <property type="project" value="InterPro"/>
</dbReference>
<keyword evidence="1 7" id="KW-0489">Methyltransferase</keyword>